<dbReference type="GO" id="GO:0000077">
    <property type="term" value="P:DNA damage checkpoint signaling"/>
    <property type="evidence" value="ECO:0007669"/>
    <property type="project" value="InterPro"/>
</dbReference>
<keyword evidence="8" id="KW-1185">Reference proteome</keyword>
<dbReference type="PANTHER" id="PTHR10870">
    <property type="entry name" value="CELL CYCLE CHECKPOINT PROTEIN RAD1"/>
    <property type="match status" value="1"/>
</dbReference>
<dbReference type="InterPro" id="IPR003021">
    <property type="entry name" value="Rad1_Rec1_Rad17"/>
</dbReference>
<dbReference type="GO" id="GO:0030896">
    <property type="term" value="C:checkpoint clamp complex"/>
    <property type="evidence" value="ECO:0007669"/>
    <property type="project" value="TreeGrafter"/>
</dbReference>
<evidence type="ECO:0000256" key="1">
    <source>
        <dbReference type="ARBA" id="ARBA00004123"/>
    </source>
</evidence>
<evidence type="ECO:0000313" key="7">
    <source>
        <dbReference type="EMBL" id="KAF9148616.1"/>
    </source>
</evidence>
<organism evidence="7 8">
    <name type="scientific">Linnemannia schmuckeri</name>
    <dbReference type="NCBI Taxonomy" id="64567"/>
    <lineage>
        <taxon>Eukaryota</taxon>
        <taxon>Fungi</taxon>
        <taxon>Fungi incertae sedis</taxon>
        <taxon>Mucoromycota</taxon>
        <taxon>Mortierellomycotina</taxon>
        <taxon>Mortierellomycetes</taxon>
        <taxon>Mortierellales</taxon>
        <taxon>Mortierellaceae</taxon>
        <taxon>Linnemannia</taxon>
    </lineage>
</organism>
<dbReference type="InterPro" id="IPR046938">
    <property type="entry name" value="DNA_clamp_sf"/>
</dbReference>
<evidence type="ECO:0000256" key="5">
    <source>
        <dbReference type="ARBA" id="ARBA00023242"/>
    </source>
</evidence>
<dbReference type="OrthoDB" id="337581at2759"/>
<dbReference type="GO" id="GO:0006281">
    <property type="term" value="P:DNA repair"/>
    <property type="evidence" value="ECO:0007669"/>
    <property type="project" value="UniProtKB-KW"/>
</dbReference>
<comment type="caution">
    <text evidence="7">The sequence shown here is derived from an EMBL/GenBank/DDBJ whole genome shotgun (WGS) entry which is preliminary data.</text>
</comment>
<dbReference type="PANTHER" id="PTHR10870:SF0">
    <property type="entry name" value="CELL CYCLE CHECKPOINT PROTEIN RAD1"/>
    <property type="match status" value="1"/>
</dbReference>
<evidence type="ECO:0000256" key="6">
    <source>
        <dbReference type="SAM" id="MobiDB-lite"/>
    </source>
</evidence>
<dbReference type="PRINTS" id="PR01245">
    <property type="entry name" value="RAD1REC1"/>
</dbReference>
<dbReference type="SUPFAM" id="SSF55979">
    <property type="entry name" value="DNA clamp"/>
    <property type="match status" value="1"/>
</dbReference>
<keyword evidence="4" id="KW-0234">DNA repair</keyword>
<evidence type="ECO:0000313" key="8">
    <source>
        <dbReference type="Proteomes" id="UP000748756"/>
    </source>
</evidence>
<evidence type="ECO:0000256" key="2">
    <source>
        <dbReference type="ARBA" id="ARBA00010991"/>
    </source>
</evidence>
<sequence>MAHNNNQGRFSGRLQDARHLATMIKTVNFKDTAICNIGPDGIFFNLEESRCIFSRCLVPKSLFDDYKYVYPAKEQEHLDLRSQQGSQFDPSEYTEKWPEGYDNEGRAIFGISLSTLLNCLNMFGTAGGNGGSSSGGAGRYGGFGGGSNSASGSKYNASQGGTQAGGKDNQTPTSVAAVTAVKMTYNGPGSKLYLTLEDHGVITTCGIPTLDPEVPVVHDFNEEVISTVSMKSKWLDEGLRDLDATSPSVILRLSPDTPNFRISSLGTVEALDINYSLGDVLDSCQLAYDHDIQVSYNFTHVLHMLRACSLSTSAYIAINQEGFLRVQFLHPVSENRYMYSEYTFSPLETYE</sequence>
<evidence type="ECO:0000256" key="3">
    <source>
        <dbReference type="ARBA" id="ARBA00022763"/>
    </source>
</evidence>
<name>A0A9P5RYR7_9FUNG</name>
<dbReference type="EMBL" id="JAAAUQ010000635">
    <property type="protein sequence ID" value="KAF9148616.1"/>
    <property type="molecule type" value="Genomic_DNA"/>
</dbReference>
<dbReference type="AlphaFoldDB" id="A0A9P5RYR7"/>
<keyword evidence="3" id="KW-0227">DNA damage</keyword>
<reference evidence="7" key="1">
    <citation type="journal article" date="2020" name="Fungal Divers.">
        <title>Resolving the Mortierellaceae phylogeny through synthesis of multi-gene phylogenetics and phylogenomics.</title>
        <authorList>
            <person name="Vandepol N."/>
            <person name="Liber J."/>
            <person name="Desiro A."/>
            <person name="Na H."/>
            <person name="Kennedy M."/>
            <person name="Barry K."/>
            <person name="Grigoriev I.V."/>
            <person name="Miller A.N."/>
            <person name="O'Donnell K."/>
            <person name="Stajich J.E."/>
            <person name="Bonito G."/>
        </authorList>
    </citation>
    <scope>NUCLEOTIDE SEQUENCE</scope>
    <source>
        <strain evidence="7">NRRL 6426</strain>
    </source>
</reference>
<proteinExistence type="inferred from homology"/>
<dbReference type="Gene3D" id="3.70.10.10">
    <property type="match status" value="2"/>
</dbReference>
<keyword evidence="5" id="KW-0539">Nucleus</keyword>
<dbReference type="Pfam" id="PF02144">
    <property type="entry name" value="Rad1"/>
    <property type="match status" value="1"/>
</dbReference>
<comment type="subcellular location">
    <subcellularLocation>
        <location evidence="1">Nucleus</location>
    </subcellularLocation>
</comment>
<evidence type="ECO:0000256" key="4">
    <source>
        <dbReference type="ARBA" id="ARBA00023204"/>
    </source>
</evidence>
<gene>
    <name evidence="7" type="primary">RAD1</name>
    <name evidence="7" type="ORF">BG015_009639</name>
</gene>
<accession>A0A9P5RYR7</accession>
<feature type="region of interest" description="Disordered" evidence="6">
    <location>
        <begin position="151"/>
        <end position="171"/>
    </location>
</feature>
<comment type="similarity">
    <text evidence="2">Belongs to the rad1 family.</text>
</comment>
<protein>
    <submittedName>
        <fullName evidence="7">SsDNA endodeoxyribonuclease</fullName>
    </submittedName>
</protein>
<dbReference type="Proteomes" id="UP000748756">
    <property type="component" value="Unassembled WGS sequence"/>
</dbReference>